<evidence type="ECO:0000256" key="5">
    <source>
        <dbReference type="ARBA" id="ARBA00022729"/>
    </source>
</evidence>
<keyword evidence="4" id="KW-0372">Hormone</keyword>
<dbReference type="Proteomes" id="UP001652660">
    <property type="component" value="Chromosome 2e"/>
</dbReference>
<dbReference type="Pfam" id="PF05498">
    <property type="entry name" value="RALF"/>
    <property type="match status" value="1"/>
</dbReference>
<keyword evidence="5 7" id="KW-0732">Signal</keyword>
<protein>
    <submittedName>
        <fullName evidence="9">Rapid alkalinization factor-like</fullName>
    </submittedName>
</protein>
<comment type="subcellular location">
    <subcellularLocation>
        <location evidence="1">Secreted</location>
    </subcellularLocation>
</comment>
<dbReference type="GO" id="GO:0005576">
    <property type="term" value="C:extracellular region"/>
    <property type="evidence" value="ECO:0007669"/>
    <property type="project" value="UniProtKB-SubCell"/>
</dbReference>
<dbReference type="GeneID" id="113732869"/>
<gene>
    <name evidence="9" type="primary">LOC113732869</name>
</gene>
<dbReference type="GO" id="GO:0009506">
    <property type="term" value="C:plasmodesma"/>
    <property type="evidence" value="ECO:0007669"/>
    <property type="project" value="TreeGrafter"/>
</dbReference>
<feature type="signal peptide" evidence="7">
    <location>
        <begin position="1"/>
        <end position="23"/>
    </location>
</feature>
<dbReference type="OrthoDB" id="1613518at2759"/>
<reference evidence="8" key="1">
    <citation type="journal article" date="2025" name="Foods">
        <title>Unveiling the Microbial Signatures of Arabica Coffee Cherries: Insights into Ripeness Specific Diversity, Functional Traits, and Implications for Quality and Safety.</title>
        <authorList>
            <consortium name="RefSeq"/>
            <person name="Tenea G.N."/>
            <person name="Cifuentes V."/>
            <person name="Reyes P."/>
            <person name="Cevallos-Vallejos M."/>
        </authorList>
    </citation>
    <scope>NUCLEOTIDE SEQUENCE [LARGE SCALE GENOMIC DNA]</scope>
</reference>
<accession>A0A6P6WHK0</accession>
<dbReference type="RefSeq" id="XP_027114685.1">
    <property type="nucleotide sequence ID" value="XM_027258884.2"/>
</dbReference>
<reference evidence="9" key="2">
    <citation type="submission" date="2025-08" db="UniProtKB">
        <authorList>
            <consortium name="RefSeq"/>
        </authorList>
    </citation>
    <scope>IDENTIFICATION</scope>
    <source>
        <tissue evidence="9">Leaves</tissue>
    </source>
</reference>
<dbReference type="InterPro" id="IPR008801">
    <property type="entry name" value="RALF"/>
</dbReference>
<organism evidence="8 9">
    <name type="scientific">Coffea arabica</name>
    <name type="common">Arabian coffee</name>
    <dbReference type="NCBI Taxonomy" id="13443"/>
    <lineage>
        <taxon>Eukaryota</taxon>
        <taxon>Viridiplantae</taxon>
        <taxon>Streptophyta</taxon>
        <taxon>Embryophyta</taxon>
        <taxon>Tracheophyta</taxon>
        <taxon>Spermatophyta</taxon>
        <taxon>Magnoliopsida</taxon>
        <taxon>eudicotyledons</taxon>
        <taxon>Gunneridae</taxon>
        <taxon>Pentapetalae</taxon>
        <taxon>asterids</taxon>
        <taxon>lamiids</taxon>
        <taxon>Gentianales</taxon>
        <taxon>Rubiaceae</taxon>
        <taxon>Ixoroideae</taxon>
        <taxon>Gardenieae complex</taxon>
        <taxon>Bertiereae - Coffeeae clade</taxon>
        <taxon>Coffeeae</taxon>
        <taxon>Coffea</taxon>
    </lineage>
</organism>
<evidence type="ECO:0000256" key="4">
    <source>
        <dbReference type="ARBA" id="ARBA00022702"/>
    </source>
</evidence>
<dbReference type="PANTHER" id="PTHR33136:SF6">
    <property type="entry name" value="PROTEIN RALF-LIKE 34"/>
    <property type="match status" value="1"/>
</dbReference>
<name>A0A6P6WHK0_COFAR</name>
<evidence type="ECO:0000256" key="2">
    <source>
        <dbReference type="ARBA" id="ARBA00009178"/>
    </source>
</evidence>
<keyword evidence="8" id="KW-1185">Reference proteome</keyword>
<comment type="similarity">
    <text evidence="2">Belongs to the plant rapid alkalinization factor (RALF) family.</text>
</comment>
<evidence type="ECO:0000256" key="1">
    <source>
        <dbReference type="ARBA" id="ARBA00004613"/>
    </source>
</evidence>
<evidence type="ECO:0000313" key="8">
    <source>
        <dbReference type="Proteomes" id="UP001652660"/>
    </source>
</evidence>
<keyword evidence="3" id="KW-0964">Secreted</keyword>
<evidence type="ECO:0000256" key="6">
    <source>
        <dbReference type="ARBA" id="ARBA00023157"/>
    </source>
</evidence>
<evidence type="ECO:0000256" key="7">
    <source>
        <dbReference type="SAM" id="SignalP"/>
    </source>
</evidence>
<proteinExistence type="inferred from homology"/>
<feature type="chain" id="PRO_5028318569" evidence="7">
    <location>
        <begin position="24"/>
        <end position="122"/>
    </location>
</feature>
<dbReference type="GO" id="GO:0019722">
    <property type="term" value="P:calcium-mediated signaling"/>
    <property type="evidence" value="ECO:0007669"/>
    <property type="project" value="TreeGrafter"/>
</dbReference>
<keyword evidence="6" id="KW-1015">Disulfide bond</keyword>
<evidence type="ECO:0000313" key="9">
    <source>
        <dbReference type="RefSeq" id="XP_027114685.1"/>
    </source>
</evidence>
<dbReference type="PANTHER" id="PTHR33136">
    <property type="entry name" value="RAPID ALKALINIZATION FACTOR-LIKE"/>
    <property type="match status" value="1"/>
</dbReference>
<dbReference type="AlphaFoldDB" id="A0A6P6WHK0"/>
<evidence type="ECO:0000256" key="3">
    <source>
        <dbReference type="ARBA" id="ARBA00022525"/>
    </source>
</evidence>
<sequence>MANSSSISILLFALSLLTALVFSSTVVSASGGDLYDAAQMGWMMMPGMARSGLVGEDDGVEFELDSESNRRILATTRYISYGALQKNSVPCSRRGQSYYNCRPGAPANPYSRGCSAITRCRS</sequence>
<dbReference type="GO" id="GO:0005179">
    <property type="term" value="F:hormone activity"/>
    <property type="evidence" value="ECO:0007669"/>
    <property type="project" value="UniProtKB-KW"/>
</dbReference>